<comment type="caution">
    <text evidence="3">The sequence shown here is derived from an EMBL/GenBank/DDBJ whole genome shotgun (WGS) entry which is preliminary data.</text>
</comment>
<feature type="compositionally biased region" description="Basic and acidic residues" evidence="1">
    <location>
        <begin position="191"/>
        <end position="237"/>
    </location>
</feature>
<dbReference type="InterPro" id="IPR051942">
    <property type="entry name" value="DENN_domain_containing_2"/>
</dbReference>
<dbReference type="EMBL" id="JANTQA010000023">
    <property type="protein sequence ID" value="KAJ3444114.1"/>
    <property type="molecule type" value="Genomic_DNA"/>
</dbReference>
<gene>
    <name evidence="3" type="ORF">M0812_09964</name>
</gene>
<dbReference type="SMART" id="SM00799">
    <property type="entry name" value="DENN"/>
    <property type="match status" value="1"/>
</dbReference>
<dbReference type="PROSITE" id="PS50211">
    <property type="entry name" value="DENN"/>
    <property type="match status" value="1"/>
</dbReference>
<dbReference type="InterPro" id="IPR043153">
    <property type="entry name" value="DENN_C"/>
</dbReference>
<dbReference type="AlphaFoldDB" id="A0AAV7ZW32"/>
<name>A0AAV7ZW32_9EUKA</name>
<feature type="region of interest" description="Disordered" evidence="1">
    <location>
        <begin position="178"/>
        <end position="237"/>
    </location>
</feature>
<dbReference type="InterPro" id="IPR001194">
    <property type="entry name" value="cDENN_dom"/>
</dbReference>
<evidence type="ECO:0000313" key="4">
    <source>
        <dbReference type="Proteomes" id="UP001146793"/>
    </source>
</evidence>
<evidence type="ECO:0000256" key="1">
    <source>
        <dbReference type="SAM" id="MobiDB-lite"/>
    </source>
</evidence>
<dbReference type="Gene3D" id="3.30.450.200">
    <property type="match status" value="1"/>
</dbReference>
<dbReference type="InterPro" id="IPR037516">
    <property type="entry name" value="Tripartite_DENN"/>
</dbReference>
<sequence length="874" mass="103771">MSISEFRTTTNPIFKYFYSYELKIPIITKGSSYTYQTYENRITLKTVFPRNKKDTSSTNIQPFLFIDLNKLCKENKKKESYFTIALTNDLRRYYCFVRRNFINKNKNCSCDVFVSHYRYVSFFYQALKVVKLLKATKNNSLTKFLTVFSDIVIPKKGRTIKVVIPVSNNHLQQEIVFETNTDSDENSDTTLHFEGKEKEKEKEQEKEKENKNDKKQDKEEEEKKDQNQREKERGIEKEKEKEKDEWTLLEEVDQEGLLIETKRDCQEFMLTNSLIEVENQAYEYLFQKFHFSGILIIILSFFFERRCIFTSSNISLLTNSILAFLNLLLPFNWEYTLILLLNNKLIHLLTAPIPFIIGLPKAINNTEGIELDINEKFLIVDLDNGDLHNPFEDLAHLGNTKFWKFANALQNFQSKINENQKRSEKMMKKKIFNNLQKNENLILGINDITNKFYFEIFKDYEKCFHLNLMNFRFDFDFQQFQNIGPKTLVKFFENFQKSQMLSNFIYKKSEKFFFYSKKSTEGKFELLFCDSLNQTIKSNQRLKVTMDKMQSTQEFITNVSKVTISKIILQEKVTNLNVNSAIKNINGFYKDGIIKLKKLIKAQNQKQLQIESKLEKLEGEKSISVMLTEKENEMKNENVNKKKENEKEMQNEKEKEKENENANKKKENEKEMQNEKEKEKKMKNEKEKENENKKEEKEMGEEKEKEKERKVGEKREERYIGSNEKLEESGENSKEVETEKIKKNQKERSAVIKGGRGAKIVKGKELEREEELTELERVKIKEKQIKQGAKILQNLKIIWKNECQYFHYLKIIEGEFFTEILEGLILNDHDLSVLFGKFPTILAFQNKICNTLFNRICNWKQSDLLSSFFLEIVK</sequence>
<organism evidence="3 4">
    <name type="scientific">Anaeramoeba flamelloides</name>
    <dbReference type="NCBI Taxonomy" id="1746091"/>
    <lineage>
        <taxon>Eukaryota</taxon>
        <taxon>Metamonada</taxon>
        <taxon>Anaeramoebidae</taxon>
        <taxon>Anaeramoeba</taxon>
    </lineage>
</organism>
<dbReference type="SUPFAM" id="SSF48065">
    <property type="entry name" value="DBL homology domain (DH-domain)"/>
    <property type="match status" value="1"/>
</dbReference>
<accession>A0AAV7ZW32</accession>
<dbReference type="Proteomes" id="UP001146793">
    <property type="component" value="Unassembled WGS sequence"/>
</dbReference>
<proteinExistence type="predicted"/>
<evidence type="ECO:0000313" key="3">
    <source>
        <dbReference type="EMBL" id="KAJ3444114.1"/>
    </source>
</evidence>
<dbReference type="Gene3D" id="3.40.50.11500">
    <property type="match status" value="1"/>
</dbReference>
<evidence type="ECO:0000259" key="2">
    <source>
        <dbReference type="PROSITE" id="PS50211"/>
    </source>
</evidence>
<feature type="region of interest" description="Disordered" evidence="1">
    <location>
        <begin position="628"/>
        <end position="742"/>
    </location>
</feature>
<dbReference type="Pfam" id="PF02141">
    <property type="entry name" value="DENN"/>
    <property type="match status" value="1"/>
</dbReference>
<protein>
    <submittedName>
        <fullName evidence="3">Suppression of tumorigenicity 5 st5</fullName>
    </submittedName>
</protein>
<dbReference type="InterPro" id="IPR035899">
    <property type="entry name" value="DBL_dom_sf"/>
</dbReference>
<dbReference type="PANTHER" id="PTHR15288:SF0">
    <property type="entry name" value="UDENN DOMAIN-CONTAINING PROTEIN"/>
    <property type="match status" value="1"/>
</dbReference>
<dbReference type="PANTHER" id="PTHR15288">
    <property type="entry name" value="DENN DOMAIN-CONTAINING PROTEIN 2"/>
    <property type="match status" value="1"/>
</dbReference>
<feature type="domain" description="UDENN" evidence="2">
    <location>
        <begin position="24"/>
        <end position="519"/>
    </location>
</feature>
<reference evidence="3" key="1">
    <citation type="submission" date="2022-08" db="EMBL/GenBank/DDBJ databases">
        <title>Novel sulphate-reducing endosymbionts in the free-living metamonad Anaeramoeba.</title>
        <authorList>
            <person name="Jerlstrom-Hultqvist J."/>
            <person name="Cepicka I."/>
            <person name="Gallot-Lavallee L."/>
            <person name="Salas-Leiva D."/>
            <person name="Curtis B.A."/>
            <person name="Zahonova K."/>
            <person name="Pipaliya S."/>
            <person name="Dacks J."/>
            <person name="Roger A.J."/>
        </authorList>
    </citation>
    <scope>NUCLEOTIDE SEQUENCE</scope>
    <source>
        <strain evidence="3">Busselton2</strain>
    </source>
</reference>